<dbReference type="OrthoDB" id="2401875at2759"/>
<evidence type="ECO:0000256" key="18">
    <source>
        <dbReference type="PIRSR" id="PIRSR036639-1"/>
    </source>
</evidence>
<dbReference type="GO" id="GO:0019287">
    <property type="term" value="P:isopentenyl diphosphate biosynthetic process, mevalonate pathway"/>
    <property type="evidence" value="ECO:0007669"/>
    <property type="project" value="UniProtKB-UniPathway"/>
</dbReference>
<sequence>MMHDNKIVLLVSGKRKCGKDYICEKLKLLIGEEKCCIIRISGPLKALYAQNHGLDLKELMSDGPYKEIYRQDMITWSDKIRTENPAYFCKAACDNAPKKLVWIVSDIRRKSDINWFKDTYRDLVKTVRISASEDVRIQRGWVYKQGVDDIESECGLDDYTEWDYQVSNNSEEDSKIAIDSIMNIIKELIQ</sequence>
<feature type="binding site" evidence="18">
    <location>
        <position position="168"/>
    </location>
    <ligand>
        <name>substrate</name>
    </ligand>
</feature>
<dbReference type="AlphaFoldDB" id="A0A653DT20"/>
<evidence type="ECO:0000256" key="10">
    <source>
        <dbReference type="ARBA" id="ARBA00022778"/>
    </source>
</evidence>
<feature type="binding site" evidence="18">
    <location>
        <begin position="14"/>
        <end position="20"/>
    </location>
    <ligand>
        <name>ATP</name>
        <dbReference type="ChEBI" id="CHEBI:30616"/>
    </ligand>
</feature>
<keyword evidence="16" id="KW-0753">Steroid metabolism</keyword>
<dbReference type="PANTHER" id="PTHR13101:SF1">
    <property type="entry name" value="PHOSPHOMEVALONATE KINASE"/>
    <property type="match status" value="1"/>
</dbReference>
<dbReference type="InterPro" id="IPR005919">
    <property type="entry name" value="Pmev_kin_anim"/>
</dbReference>
<comment type="subcellular location">
    <subcellularLocation>
        <location evidence="1">Cytoplasm</location>
        <location evidence="1">Cytosol</location>
    </subcellularLocation>
</comment>
<evidence type="ECO:0000313" key="19">
    <source>
        <dbReference type="EMBL" id="VEN62910.1"/>
    </source>
</evidence>
<organism evidence="19 20">
    <name type="scientific">Callosobruchus maculatus</name>
    <name type="common">Southern cowpea weevil</name>
    <name type="synonym">Pulse bruchid</name>
    <dbReference type="NCBI Taxonomy" id="64391"/>
    <lineage>
        <taxon>Eukaryota</taxon>
        <taxon>Metazoa</taxon>
        <taxon>Ecdysozoa</taxon>
        <taxon>Arthropoda</taxon>
        <taxon>Hexapoda</taxon>
        <taxon>Insecta</taxon>
        <taxon>Pterygota</taxon>
        <taxon>Neoptera</taxon>
        <taxon>Endopterygota</taxon>
        <taxon>Coleoptera</taxon>
        <taxon>Polyphaga</taxon>
        <taxon>Cucujiformia</taxon>
        <taxon>Chrysomeloidea</taxon>
        <taxon>Chrysomelidae</taxon>
        <taxon>Bruchinae</taxon>
        <taxon>Bruchini</taxon>
        <taxon>Callosobruchus</taxon>
    </lineage>
</organism>
<dbReference type="UniPathway" id="UPA00057">
    <property type="reaction ID" value="UER00099"/>
</dbReference>
<keyword evidence="20" id="KW-1185">Reference proteome</keyword>
<dbReference type="GO" id="GO:0006695">
    <property type="term" value="P:cholesterol biosynthetic process"/>
    <property type="evidence" value="ECO:0007669"/>
    <property type="project" value="UniProtKB-KW"/>
</dbReference>
<evidence type="ECO:0000256" key="7">
    <source>
        <dbReference type="ARBA" id="ARBA00022679"/>
    </source>
</evidence>
<dbReference type="GO" id="GO:0004631">
    <property type="term" value="F:phosphomevalonate kinase activity"/>
    <property type="evidence" value="ECO:0007669"/>
    <property type="project" value="UniProtKB-EC"/>
</dbReference>
<keyword evidence="4" id="KW-0963">Cytoplasm</keyword>
<keyword evidence="5" id="KW-0444">Lipid biosynthesis</keyword>
<evidence type="ECO:0000256" key="5">
    <source>
        <dbReference type="ARBA" id="ARBA00022516"/>
    </source>
</evidence>
<gene>
    <name evidence="19" type="ORF">CALMAC_LOCUS19892</name>
</gene>
<dbReference type="PANTHER" id="PTHR13101">
    <property type="entry name" value="PHOSPHOMEVALONATE KINASE"/>
    <property type="match status" value="1"/>
</dbReference>
<keyword evidence="11 18" id="KW-0067">ATP-binding</keyword>
<dbReference type="Pfam" id="PF04275">
    <property type="entry name" value="P-mevalo_kinase"/>
    <property type="match status" value="1"/>
</dbReference>
<evidence type="ECO:0000256" key="1">
    <source>
        <dbReference type="ARBA" id="ARBA00004514"/>
    </source>
</evidence>
<keyword evidence="15" id="KW-1207">Sterol metabolism</keyword>
<evidence type="ECO:0000313" key="20">
    <source>
        <dbReference type="Proteomes" id="UP000410492"/>
    </source>
</evidence>
<evidence type="ECO:0000256" key="16">
    <source>
        <dbReference type="ARBA" id="ARBA00023221"/>
    </source>
</evidence>
<keyword evidence="14" id="KW-0443">Lipid metabolism</keyword>
<keyword evidence="7" id="KW-0808">Transferase</keyword>
<dbReference type="EC" id="2.7.4.2" evidence="3"/>
<feature type="binding site" evidence="18">
    <location>
        <position position="139"/>
    </location>
    <ligand>
        <name>ATP</name>
        <dbReference type="ChEBI" id="CHEBI:30616"/>
    </ligand>
</feature>
<evidence type="ECO:0000256" key="2">
    <source>
        <dbReference type="ARBA" id="ARBA00005017"/>
    </source>
</evidence>
<evidence type="ECO:0000256" key="14">
    <source>
        <dbReference type="ARBA" id="ARBA00023098"/>
    </source>
</evidence>
<dbReference type="InterPro" id="IPR027417">
    <property type="entry name" value="P-loop_NTPase"/>
</dbReference>
<evidence type="ECO:0000256" key="13">
    <source>
        <dbReference type="ARBA" id="ARBA00023011"/>
    </source>
</evidence>
<evidence type="ECO:0000256" key="3">
    <source>
        <dbReference type="ARBA" id="ARBA00012958"/>
    </source>
</evidence>
<evidence type="ECO:0000256" key="15">
    <source>
        <dbReference type="ARBA" id="ARBA00023166"/>
    </source>
</evidence>
<keyword evidence="6" id="KW-0153">Cholesterol metabolism</keyword>
<protein>
    <recommendedName>
        <fullName evidence="17">Phosphomevalonate kinase</fullName>
        <ecNumber evidence="3">2.7.4.2</ecNumber>
    </recommendedName>
</protein>
<evidence type="ECO:0000256" key="4">
    <source>
        <dbReference type="ARBA" id="ARBA00022490"/>
    </source>
</evidence>
<evidence type="ECO:0000256" key="8">
    <source>
        <dbReference type="ARBA" id="ARBA00022741"/>
    </source>
</evidence>
<accession>A0A653DT20</accession>
<name>A0A653DT20_CALMS</name>
<dbReference type="PIRSF" id="PIRSF036639">
    <property type="entry name" value="PMK_anim"/>
    <property type="match status" value="1"/>
</dbReference>
<proteinExistence type="predicted"/>
<dbReference type="GO" id="GO:0005524">
    <property type="term" value="F:ATP binding"/>
    <property type="evidence" value="ECO:0007669"/>
    <property type="project" value="UniProtKB-KW"/>
</dbReference>
<keyword evidence="9" id="KW-0418">Kinase</keyword>
<evidence type="ECO:0000256" key="17">
    <source>
        <dbReference type="ARBA" id="ARBA00034549"/>
    </source>
</evidence>
<comment type="pathway">
    <text evidence="2">Isoprenoid biosynthesis; isopentenyl diphosphate biosynthesis via mevalonate pathway; isopentenyl diphosphate from (R)-mevalonate: step 2/3.</text>
</comment>
<evidence type="ECO:0000256" key="6">
    <source>
        <dbReference type="ARBA" id="ARBA00022548"/>
    </source>
</evidence>
<evidence type="ECO:0000256" key="11">
    <source>
        <dbReference type="ARBA" id="ARBA00022840"/>
    </source>
</evidence>
<evidence type="ECO:0000256" key="12">
    <source>
        <dbReference type="ARBA" id="ARBA00022955"/>
    </source>
</evidence>
<dbReference type="Gene3D" id="3.40.50.300">
    <property type="entry name" value="P-loop containing nucleotide triphosphate hydrolases"/>
    <property type="match status" value="1"/>
</dbReference>
<keyword evidence="10" id="KW-0152">Cholesterol biosynthesis</keyword>
<dbReference type="GO" id="GO:0005829">
    <property type="term" value="C:cytosol"/>
    <property type="evidence" value="ECO:0007669"/>
    <property type="project" value="UniProtKB-SubCell"/>
</dbReference>
<keyword evidence="12" id="KW-0752">Steroid biosynthesis</keyword>
<keyword evidence="13" id="KW-0756">Sterol biosynthesis</keyword>
<dbReference type="NCBIfam" id="TIGR01223">
    <property type="entry name" value="Pmev_kin_anim"/>
    <property type="match status" value="1"/>
</dbReference>
<reference evidence="19 20" key="1">
    <citation type="submission" date="2019-01" db="EMBL/GenBank/DDBJ databases">
        <authorList>
            <person name="Sayadi A."/>
        </authorList>
    </citation>
    <scope>NUCLEOTIDE SEQUENCE [LARGE SCALE GENOMIC DNA]</scope>
</reference>
<dbReference type="FunFam" id="3.40.50.300:FF:001026">
    <property type="entry name" value="Phosphomevalonate kinase"/>
    <property type="match status" value="1"/>
</dbReference>
<keyword evidence="8 18" id="KW-0547">Nucleotide-binding</keyword>
<evidence type="ECO:0000256" key="9">
    <source>
        <dbReference type="ARBA" id="ARBA00022777"/>
    </source>
</evidence>
<dbReference type="Proteomes" id="UP000410492">
    <property type="component" value="Unassembled WGS sequence"/>
</dbReference>
<dbReference type="EMBL" id="CAACVG010014239">
    <property type="protein sequence ID" value="VEN62910.1"/>
    <property type="molecule type" value="Genomic_DNA"/>
</dbReference>